<feature type="compositionally biased region" description="Basic and acidic residues" evidence="8">
    <location>
        <begin position="96"/>
        <end position="108"/>
    </location>
</feature>
<evidence type="ECO:0000259" key="10">
    <source>
        <dbReference type="PROSITE" id="PS50235"/>
    </source>
</evidence>
<evidence type="ECO:0000256" key="1">
    <source>
        <dbReference type="ARBA" id="ARBA00000707"/>
    </source>
</evidence>
<dbReference type="Pfam" id="PF12436">
    <property type="entry name" value="USP7_ICP0_bdg"/>
    <property type="match status" value="1"/>
</dbReference>
<feature type="region of interest" description="Disordered" evidence="8">
    <location>
        <begin position="95"/>
        <end position="131"/>
    </location>
</feature>
<name>A0AAV5S3J9_MAUHU</name>
<dbReference type="GO" id="GO:0005634">
    <property type="term" value="C:nucleus"/>
    <property type="evidence" value="ECO:0007669"/>
    <property type="project" value="TreeGrafter"/>
</dbReference>
<feature type="region of interest" description="Disordered" evidence="8">
    <location>
        <begin position="897"/>
        <end position="921"/>
    </location>
</feature>
<organism evidence="11 12">
    <name type="scientific">Maudiozyma humilis</name>
    <name type="common">Sour dough yeast</name>
    <name type="synonym">Kazachstania humilis</name>
    <dbReference type="NCBI Taxonomy" id="51915"/>
    <lineage>
        <taxon>Eukaryota</taxon>
        <taxon>Fungi</taxon>
        <taxon>Dikarya</taxon>
        <taxon>Ascomycota</taxon>
        <taxon>Saccharomycotina</taxon>
        <taxon>Saccharomycetes</taxon>
        <taxon>Saccharomycetales</taxon>
        <taxon>Saccharomycetaceae</taxon>
        <taxon>Maudiozyma</taxon>
    </lineage>
</organism>
<dbReference type="PROSITE" id="PS00973">
    <property type="entry name" value="USP_2"/>
    <property type="match status" value="1"/>
</dbReference>
<dbReference type="PROSITE" id="PS50144">
    <property type="entry name" value="MATH"/>
    <property type="match status" value="1"/>
</dbReference>
<keyword evidence="5" id="KW-0833">Ubl conjugation pathway</keyword>
<dbReference type="AlphaFoldDB" id="A0AAV5S3J9"/>
<evidence type="ECO:0000256" key="8">
    <source>
        <dbReference type="SAM" id="MobiDB-lite"/>
    </source>
</evidence>
<sequence length="1256" mass="146106">MAAAQEEAKMVGTIAEEPVDLEGSFEDILPPLSEQETLVEGVFTWQINDWYGMTGNKYVSPRFRVGDFEWDILLFPNGNRNKGIALYIEPHPVSAEGKEEKNDKDDTKTNTNEDAVSNVQEDTTKEKEDTTPDKNWYCCAQFALILSRPGNDKETNVSNKSHHRFDAMDSDWGFSNFIDANHLRYATKNRREPILNEGKLNLTAYVRVLKDPTGVLWHNFMNYDSKKETGYVGFKNQGATCYLNSLLQSYFFTKYFRKLVYEIPTDNESPNNSVTLALQKAFYQLQVSNDPLDTLELTRSFGWDSGDAFQQHDVQELNRILMDRLENKMKNTPVDGYLNDIFVGKMKSFIKCINVDYESSRVEDFWDLQMNVKNMKNLTESFESYTEIELMNGENQYAAQDFGLQDAEKGVIFEYLPPVLHLQLKRFEYDFNYDQLIKINDRYEFPETIDLSKFLDDGSKQDRPVVYNLHGVLVHAGDISTGHYYTMIKPNADDKWYRFDDERVWRVTKSQVFDENFGLNRLPDEQLRQMTREQYQNYLLARHTSAYMLVYIRSDREKELLQPVTKADVPQHVIDRVEKEMKERAIREKEIRDAHLYVTLVVYNVKNFINYHGLDPIPNELLKFSYQDLTNDKELPITLKIERTAKIEDVCKQIKEHINILQDAPAKYWRMGTRQNNTIRLAELMNFDDPDATLESVIKDDESVGSTLINLYVEEPYLDLRILGALKSEGIVKFQNVDDELLDDVRTNFTTYLAKLGEDNEALQYEKSDDTKLIFVKLFNAYKQQLSGLGYMRINEDETIENLAKTLTRILNYENLTPNQISIYEEINIGNTYPVSQKCQFYEAEIGTGDILSVEVAQDKSKEIATTGVPIYDNLLEFYNYLEHRVKLRFSKVSNSNDDYTVSDEEGENKPDSGQTASSSSSDRFDVWVNANIKYSELAKIVGANTSINPAFLKLYAIYSNGRIPLKSKSTLNDYLMKDYNCNVIPPFQFEELSIPLKEFEHLRPIKFYWLKESYIHYQSYEFEVPDNCSVEDFLQKIQTKIGFSDDEKDKILLWTNSGYEFKGVLPRDSYFKQVSKDYLLFGRVLPEELDLFNRFEEYDSTAHSNSDSSVNVDENARISNDNLMNATSQGIVRHHNNPEFDGHLVIVSQYFKDMENRHGISFLFNILPNEPFPQTRDRLHKKFGLGQKEFSKIKLGILFSTPQGRSFKSLQNYSDEELERLVLFDIMSNLDTIFLDHPDRLRSHNSHDRPMVIKN</sequence>
<dbReference type="EC" id="3.4.19.12" evidence="3"/>
<dbReference type="InterPro" id="IPR018200">
    <property type="entry name" value="USP_CS"/>
</dbReference>
<evidence type="ECO:0000256" key="5">
    <source>
        <dbReference type="ARBA" id="ARBA00022786"/>
    </source>
</evidence>
<dbReference type="Proteomes" id="UP001377567">
    <property type="component" value="Unassembled WGS sequence"/>
</dbReference>
<dbReference type="GO" id="GO:0031647">
    <property type="term" value="P:regulation of protein stability"/>
    <property type="evidence" value="ECO:0007669"/>
    <property type="project" value="TreeGrafter"/>
</dbReference>
<keyword evidence="4 11" id="KW-0645">Protease</keyword>
<dbReference type="PANTHER" id="PTHR24006:SF644">
    <property type="entry name" value="UBIQUITIN CARBOXYL-TERMINAL HYDROLASE 7"/>
    <property type="match status" value="1"/>
</dbReference>
<dbReference type="PROSITE" id="PS50235">
    <property type="entry name" value="USP_3"/>
    <property type="match status" value="1"/>
</dbReference>
<evidence type="ECO:0000256" key="2">
    <source>
        <dbReference type="ARBA" id="ARBA00009085"/>
    </source>
</evidence>
<comment type="catalytic activity">
    <reaction evidence="1">
        <text>Thiol-dependent hydrolysis of ester, thioester, amide, peptide and isopeptide bonds formed by the C-terminal Gly of ubiquitin (a 76-residue protein attached to proteins as an intracellular targeting signal).</text>
        <dbReference type="EC" id="3.4.19.12"/>
    </reaction>
</comment>
<keyword evidence="12" id="KW-1185">Reference proteome</keyword>
<evidence type="ECO:0000259" key="9">
    <source>
        <dbReference type="PROSITE" id="PS50144"/>
    </source>
</evidence>
<dbReference type="SUPFAM" id="SSF49599">
    <property type="entry name" value="TRAF domain-like"/>
    <property type="match status" value="1"/>
</dbReference>
<keyword evidence="7" id="KW-0788">Thiol protease</keyword>
<dbReference type="InterPro" id="IPR038765">
    <property type="entry name" value="Papain-like_cys_pep_sf"/>
</dbReference>
<dbReference type="InterPro" id="IPR050164">
    <property type="entry name" value="Peptidase_C19"/>
</dbReference>
<dbReference type="Gene3D" id="2.60.210.10">
    <property type="entry name" value="Apoptosis, Tumor Necrosis Factor Receptor Associated Protein 2, Chain A"/>
    <property type="match status" value="1"/>
</dbReference>
<comment type="caution">
    <text evidence="11">The sequence shown here is derived from an EMBL/GenBank/DDBJ whole genome shotgun (WGS) entry which is preliminary data.</text>
</comment>
<comment type="similarity">
    <text evidence="2">Belongs to the peptidase C19 family.</text>
</comment>
<accession>A0AAV5S3J9</accession>
<dbReference type="GO" id="GO:0016579">
    <property type="term" value="P:protein deubiquitination"/>
    <property type="evidence" value="ECO:0007669"/>
    <property type="project" value="InterPro"/>
</dbReference>
<evidence type="ECO:0000313" key="11">
    <source>
        <dbReference type="EMBL" id="GMM58454.1"/>
    </source>
</evidence>
<feature type="domain" description="MATH" evidence="9">
    <location>
        <begin position="40"/>
        <end position="206"/>
    </location>
</feature>
<feature type="domain" description="USP" evidence="10">
    <location>
        <begin position="232"/>
        <end position="554"/>
    </location>
</feature>
<dbReference type="SMART" id="SM00061">
    <property type="entry name" value="MATH"/>
    <property type="match status" value="1"/>
</dbReference>
<proteinExistence type="inferred from homology"/>
<evidence type="ECO:0000256" key="6">
    <source>
        <dbReference type="ARBA" id="ARBA00022801"/>
    </source>
</evidence>
<dbReference type="PROSITE" id="PS00972">
    <property type="entry name" value="USP_1"/>
    <property type="match status" value="1"/>
</dbReference>
<protein>
    <recommendedName>
        <fullName evidence="3">ubiquitinyl hydrolase 1</fullName>
        <ecNumber evidence="3">3.4.19.12</ecNumber>
    </recommendedName>
</protein>
<evidence type="ECO:0000256" key="3">
    <source>
        <dbReference type="ARBA" id="ARBA00012759"/>
    </source>
</evidence>
<dbReference type="InterPro" id="IPR029346">
    <property type="entry name" value="USP_C"/>
</dbReference>
<dbReference type="InterPro" id="IPR002083">
    <property type="entry name" value="MATH/TRAF_dom"/>
</dbReference>
<dbReference type="InterPro" id="IPR024729">
    <property type="entry name" value="USP7_ICP0-binding_dom"/>
</dbReference>
<evidence type="ECO:0000313" key="12">
    <source>
        <dbReference type="Proteomes" id="UP001377567"/>
    </source>
</evidence>
<dbReference type="FunFam" id="3.90.70.10:FF:000044">
    <property type="entry name" value="Ubiquitin carboxyl-terminal hydrolase 13"/>
    <property type="match status" value="1"/>
</dbReference>
<feature type="compositionally biased region" description="Basic and acidic residues" evidence="8">
    <location>
        <begin position="122"/>
        <end position="131"/>
    </location>
</feature>
<dbReference type="InterPro" id="IPR028889">
    <property type="entry name" value="USP"/>
</dbReference>
<evidence type="ECO:0000256" key="4">
    <source>
        <dbReference type="ARBA" id="ARBA00022670"/>
    </source>
</evidence>
<dbReference type="Pfam" id="PF00443">
    <property type="entry name" value="UCH"/>
    <property type="match status" value="1"/>
</dbReference>
<dbReference type="InterPro" id="IPR008974">
    <property type="entry name" value="TRAF-like"/>
</dbReference>
<dbReference type="SUPFAM" id="SSF54001">
    <property type="entry name" value="Cysteine proteinases"/>
    <property type="match status" value="1"/>
</dbReference>
<evidence type="ECO:0000256" key="7">
    <source>
        <dbReference type="ARBA" id="ARBA00022807"/>
    </source>
</evidence>
<dbReference type="EMBL" id="BTGD01000025">
    <property type="protein sequence ID" value="GMM58454.1"/>
    <property type="molecule type" value="Genomic_DNA"/>
</dbReference>
<dbReference type="InterPro" id="IPR001394">
    <property type="entry name" value="Peptidase_C19_UCH"/>
</dbReference>
<dbReference type="GO" id="GO:0004843">
    <property type="term" value="F:cysteine-type deubiquitinase activity"/>
    <property type="evidence" value="ECO:0007669"/>
    <property type="project" value="UniProtKB-EC"/>
</dbReference>
<dbReference type="GO" id="GO:0005829">
    <property type="term" value="C:cytosol"/>
    <property type="evidence" value="ECO:0007669"/>
    <property type="project" value="TreeGrafter"/>
</dbReference>
<dbReference type="PANTHER" id="PTHR24006">
    <property type="entry name" value="UBIQUITIN CARBOXYL-TERMINAL HYDROLASE"/>
    <property type="match status" value="1"/>
</dbReference>
<dbReference type="GO" id="GO:0006508">
    <property type="term" value="P:proteolysis"/>
    <property type="evidence" value="ECO:0007669"/>
    <property type="project" value="UniProtKB-KW"/>
</dbReference>
<dbReference type="Gene3D" id="3.10.20.90">
    <property type="entry name" value="Phosphatidylinositol 3-kinase Catalytic Subunit, Chain A, domain 1"/>
    <property type="match status" value="1"/>
</dbReference>
<gene>
    <name evidence="11" type="ORF">DAKH74_050710</name>
</gene>
<dbReference type="Pfam" id="PF14533">
    <property type="entry name" value="USP7_C2"/>
    <property type="match status" value="1"/>
</dbReference>
<keyword evidence="6" id="KW-0378">Hydrolase</keyword>
<dbReference type="Gene3D" id="3.90.70.10">
    <property type="entry name" value="Cysteine proteinases"/>
    <property type="match status" value="1"/>
</dbReference>
<dbReference type="CDD" id="cd02659">
    <property type="entry name" value="peptidase_C19C"/>
    <property type="match status" value="1"/>
</dbReference>
<reference evidence="11 12" key="1">
    <citation type="journal article" date="2023" name="Elife">
        <title>Identification of key yeast species and microbe-microbe interactions impacting larval growth of Drosophila in the wild.</title>
        <authorList>
            <person name="Mure A."/>
            <person name="Sugiura Y."/>
            <person name="Maeda R."/>
            <person name="Honda K."/>
            <person name="Sakurai N."/>
            <person name="Takahashi Y."/>
            <person name="Watada M."/>
            <person name="Katoh T."/>
            <person name="Gotoh A."/>
            <person name="Gotoh Y."/>
            <person name="Taniguchi I."/>
            <person name="Nakamura K."/>
            <person name="Hayashi T."/>
            <person name="Katayama T."/>
            <person name="Uemura T."/>
            <person name="Hattori Y."/>
        </authorList>
    </citation>
    <scope>NUCLEOTIDE SEQUENCE [LARGE SCALE GENOMIC DNA]</scope>
    <source>
        <strain evidence="11 12">KH-74</strain>
    </source>
</reference>